<dbReference type="Proteomes" id="UP000199149">
    <property type="component" value="Unassembled WGS sequence"/>
</dbReference>
<evidence type="ECO:0000313" key="2">
    <source>
        <dbReference type="EMBL" id="SFM94959.1"/>
    </source>
</evidence>
<gene>
    <name evidence="2" type="ORF">SAMN05421738_104220</name>
</gene>
<evidence type="ECO:0000313" key="3">
    <source>
        <dbReference type="Proteomes" id="UP000199149"/>
    </source>
</evidence>
<organism evidence="2 3">
    <name type="scientific">Algoriella xinjiangensis</name>
    <dbReference type="NCBI Taxonomy" id="684065"/>
    <lineage>
        <taxon>Bacteria</taxon>
        <taxon>Pseudomonadati</taxon>
        <taxon>Bacteroidota</taxon>
        <taxon>Flavobacteriia</taxon>
        <taxon>Flavobacteriales</taxon>
        <taxon>Weeksellaceae</taxon>
        <taxon>Algoriella</taxon>
    </lineage>
</organism>
<dbReference type="RefSeq" id="WP_092907297.1">
    <property type="nucleotide sequence ID" value="NZ_FOUZ01000004.1"/>
</dbReference>
<name>A0A1I4V107_9FLAO</name>
<keyword evidence="3" id="KW-1185">Reference proteome</keyword>
<feature type="transmembrane region" description="Helical" evidence="1">
    <location>
        <begin position="37"/>
        <end position="55"/>
    </location>
</feature>
<evidence type="ECO:0000256" key="1">
    <source>
        <dbReference type="SAM" id="Phobius"/>
    </source>
</evidence>
<evidence type="ECO:0008006" key="4">
    <source>
        <dbReference type="Google" id="ProtNLM"/>
    </source>
</evidence>
<proteinExistence type="predicted"/>
<protein>
    <recommendedName>
        <fullName evidence="4">PH domain-containing protein</fullName>
    </recommendedName>
</protein>
<sequence length="141" mass="16914">MEKIIQININKYLILFGSIIFILFVIGLFIFDDRTLVEVSLIFYITIVLVSLLIIESMYTKVILSENGILKKTLFTKKYYSFEEISSIDIYKNRRFIQINKNQNFITIGWDYSDYNLFKTNLITTVRKNNIKINNRDKWWD</sequence>
<dbReference type="EMBL" id="FOUZ01000004">
    <property type="protein sequence ID" value="SFM94959.1"/>
    <property type="molecule type" value="Genomic_DNA"/>
</dbReference>
<keyword evidence="1" id="KW-0812">Transmembrane</keyword>
<keyword evidence="1" id="KW-0472">Membrane</keyword>
<dbReference type="STRING" id="684065.SAMN05421738_104220"/>
<dbReference type="AlphaFoldDB" id="A0A1I4V107"/>
<feature type="transmembrane region" description="Helical" evidence="1">
    <location>
        <begin position="12"/>
        <end position="31"/>
    </location>
</feature>
<accession>A0A1I4V107</accession>
<reference evidence="3" key="1">
    <citation type="submission" date="2016-10" db="EMBL/GenBank/DDBJ databases">
        <authorList>
            <person name="Varghese N."/>
            <person name="Submissions S."/>
        </authorList>
    </citation>
    <scope>NUCLEOTIDE SEQUENCE [LARGE SCALE GENOMIC DNA]</scope>
    <source>
        <strain evidence="3">XJ109</strain>
    </source>
</reference>
<keyword evidence="1" id="KW-1133">Transmembrane helix</keyword>